<sequence length="1180" mass="134218">MGTPTESTSKSRNPRLFIKEMVMRNFKSYAGEQRVGPFHKSFSAVVGPNGSGKSNVIDAMLFVFGKRAKQMRLNKVSELIHNSTNHQNLDSAGVSVHFQEIIDLDDGGYEAVAGSDFVITRVAFRDNSSKYYINDRGSTFTEVTKKLKEKGVDLDNNRFLILQGEVEQISLMKPRAQGPHDEGFLEYLEDIIGTDKYVEKIEESYKQLETLNEKRSGVVQMVKLAEKEKDGLEGGKNEAESYMLKELSHIKWKEKATKLASEDATSQVVELQTNVSSMEENVKNEREKIKETAKTLKELELVHKKNMDRQEELDNDLRNSKEQFKEFERQDLKHREDLKHMKQKLKKLEDKFAKDSTKIEEMSKDSEESTNVIPKLEEEIPKLQQLLSDEERVLEEIKESSKVETEKYRSELVEVRAELEPWDKELIVHKGKLDVASGESKLLKDKHEGGRVAYEDAQRKMSNITDEIKVKNAGIEKIHSELEKLEQEAAEARKVEQECIRERESLIPLEQAARQKVTELVSVMESEKSQGSVLKAILHAKESNEIEGIYGRLGDLGAIDAKYDVAISTACHGLDYIVVETTGSAQACVELLRRKNLGVATFMILDKQVDHLQRMKEKVNPPEGVPRLFDLVIATRIAYGGNREFSRVVTLDGALFEKSGTMSGGGSKPRGGKMGTSIRATSVSGETVANAEKELAKLVDQLNGLRQRIAGAIRQYQASEKTMADLKMDSAKRQKEASGLQSKIENAGGEKLKRQKAKVNKIQSDIDKNNTEINRCKVLIVTADKMIKKLTKGIEEAKKEKERFLAEKENLLSVFKEIEHRAFRVQDNYNKTQKLIDEHKDVLDGAKEEYHSLKKTMDQMRASEVGKYFTFSSIVAHYHNKRCYQQVDADYKLQDMRKLCKEWEMKGKAYKKKLDDIKNDLDKHMQQIQKDAVDPEKLQATLGDLTLRESCELKRSLEMVALLEAQLKELNPNLDSISEYRKKASLYSDRVEELNMVTQERDDLKKHYDELRKKRQVDYLGMLDEFMAGFNTISLKLKEMYQMITLGGDAELELVDSLDPFSEGVVFSVRPPKKSWKNIANLSGGEKTLSSLALVFALHHYKPTPLYVMDEIDAALDFKNVSIVGHYVKDRTKDAQFIIISLRNNMFELADRLVGIYKTDNCTKSITINPGSFAICENAA</sequence>
<keyword evidence="6" id="KW-0067">ATP-binding</keyword>
<dbReference type="AlphaFoldDB" id="A0A835HLU1"/>
<evidence type="ECO:0000256" key="13">
    <source>
        <dbReference type="SAM" id="Coils"/>
    </source>
</evidence>
<dbReference type="Gene3D" id="1.20.1060.20">
    <property type="match status" value="1"/>
</dbReference>
<feature type="coiled-coil region" evidence="13">
    <location>
        <begin position="468"/>
        <end position="505"/>
    </location>
</feature>
<dbReference type="Gene3D" id="3.40.50.300">
    <property type="entry name" value="P-loop containing nucleotide triphosphate hydrolases"/>
    <property type="match status" value="2"/>
</dbReference>
<feature type="coiled-coil region" evidence="13">
    <location>
        <begin position="900"/>
        <end position="927"/>
    </location>
</feature>
<dbReference type="GO" id="GO:0007076">
    <property type="term" value="P:mitotic chromosome condensation"/>
    <property type="evidence" value="ECO:0007669"/>
    <property type="project" value="TreeGrafter"/>
</dbReference>
<dbReference type="InterPro" id="IPR036277">
    <property type="entry name" value="SMC_hinge_sf"/>
</dbReference>
<dbReference type="SUPFAM" id="SSF75553">
    <property type="entry name" value="Smc hinge domain"/>
    <property type="match status" value="1"/>
</dbReference>
<dbReference type="OrthoDB" id="5575062at2759"/>
<evidence type="ECO:0000256" key="6">
    <source>
        <dbReference type="ARBA" id="ARBA00022840"/>
    </source>
</evidence>
<keyword evidence="5" id="KW-0498">Mitosis</keyword>
<dbReference type="InterPro" id="IPR003395">
    <property type="entry name" value="RecF/RecN/SMC_N"/>
</dbReference>
<evidence type="ECO:0000256" key="8">
    <source>
        <dbReference type="ARBA" id="ARBA00023067"/>
    </source>
</evidence>
<evidence type="ECO:0000256" key="10">
    <source>
        <dbReference type="ARBA" id="ARBA00023254"/>
    </source>
</evidence>
<evidence type="ECO:0000256" key="1">
    <source>
        <dbReference type="ARBA" id="ARBA00004123"/>
    </source>
</evidence>
<feature type="domain" description="SMC hinge" evidence="14">
    <location>
        <begin position="547"/>
        <end position="638"/>
    </location>
</feature>
<keyword evidence="8" id="KW-0226">DNA condensation</keyword>
<keyword evidence="10" id="KW-0469">Meiosis</keyword>
<comment type="similarity">
    <text evidence="2">Belongs to the SMC family. SMC4 subfamily.</text>
</comment>
<evidence type="ECO:0000256" key="9">
    <source>
        <dbReference type="ARBA" id="ARBA00023242"/>
    </source>
</evidence>
<organism evidence="15 16">
    <name type="scientific">Coptis chinensis</name>
    <dbReference type="NCBI Taxonomy" id="261450"/>
    <lineage>
        <taxon>Eukaryota</taxon>
        <taxon>Viridiplantae</taxon>
        <taxon>Streptophyta</taxon>
        <taxon>Embryophyta</taxon>
        <taxon>Tracheophyta</taxon>
        <taxon>Spermatophyta</taxon>
        <taxon>Magnoliopsida</taxon>
        <taxon>Ranunculales</taxon>
        <taxon>Ranunculaceae</taxon>
        <taxon>Coptidoideae</taxon>
        <taxon>Coptis</taxon>
    </lineage>
</organism>
<feature type="coiled-coil region" evidence="13">
    <location>
        <begin position="261"/>
        <end position="400"/>
    </location>
</feature>
<comment type="caution">
    <text evidence="15">The sequence shown here is derived from an EMBL/GenBank/DDBJ whole genome shotgun (WGS) entry which is preliminary data.</text>
</comment>
<dbReference type="PANTHER" id="PTHR18937">
    <property type="entry name" value="STRUCTURAL MAINTENANCE OF CHROMOSOMES SMC FAMILY MEMBER"/>
    <property type="match status" value="1"/>
</dbReference>
<evidence type="ECO:0000313" key="15">
    <source>
        <dbReference type="EMBL" id="KAF9601710.1"/>
    </source>
</evidence>
<dbReference type="GO" id="GO:0005634">
    <property type="term" value="C:nucleus"/>
    <property type="evidence" value="ECO:0007669"/>
    <property type="project" value="UniProtKB-SubCell"/>
</dbReference>
<keyword evidence="9 12" id="KW-0539">Nucleus</keyword>
<dbReference type="Gene3D" id="3.30.70.1620">
    <property type="match status" value="1"/>
</dbReference>
<dbReference type="EMBL" id="JADFTS010000006">
    <property type="protein sequence ID" value="KAF9601710.1"/>
    <property type="molecule type" value="Genomic_DNA"/>
</dbReference>
<keyword evidence="7 13" id="KW-0175">Coiled coil</keyword>
<dbReference type="SMART" id="SM00968">
    <property type="entry name" value="SMC_hinge"/>
    <property type="match status" value="1"/>
</dbReference>
<dbReference type="Pfam" id="PF02463">
    <property type="entry name" value="SMC_N"/>
    <property type="match status" value="1"/>
</dbReference>
<proteinExistence type="inferred from homology"/>
<dbReference type="GO" id="GO:0000796">
    <property type="term" value="C:condensin complex"/>
    <property type="evidence" value="ECO:0007669"/>
    <property type="project" value="TreeGrafter"/>
</dbReference>
<evidence type="ECO:0000259" key="14">
    <source>
        <dbReference type="SMART" id="SM00968"/>
    </source>
</evidence>
<keyword evidence="16" id="KW-1185">Reference proteome</keyword>
<dbReference type="Proteomes" id="UP000631114">
    <property type="component" value="Unassembled WGS sequence"/>
</dbReference>
<dbReference type="GO" id="GO:0016887">
    <property type="term" value="F:ATP hydrolysis activity"/>
    <property type="evidence" value="ECO:0007669"/>
    <property type="project" value="InterPro"/>
</dbReference>
<dbReference type="InterPro" id="IPR024704">
    <property type="entry name" value="SMC"/>
</dbReference>
<dbReference type="InterPro" id="IPR010935">
    <property type="entry name" value="SMC_hinge"/>
</dbReference>
<keyword evidence="11" id="KW-0131">Cell cycle</keyword>
<gene>
    <name evidence="15" type="ORF">IFM89_022697</name>
</gene>
<dbReference type="FunFam" id="3.40.50.300:FF:000585">
    <property type="entry name" value="Structural maintenance of chromosomes 4"/>
    <property type="match status" value="1"/>
</dbReference>
<evidence type="ECO:0000256" key="3">
    <source>
        <dbReference type="ARBA" id="ARBA00022618"/>
    </source>
</evidence>
<dbReference type="InterPro" id="IPR027417">
    <property type="entry name" value="P-loop_NTPase"/>
</dbReference>
<dbReference type="PIRSF" id="PIRSF005719">
    <property type="entry name" value="SMC"/>
    <property type="match status" value="1"/>
</dbReference>
<feature type="coiled-coil region" evidence="13">
    <location>
        <begin position="752"/>
        <end position="863"/>
    </location>
</feature>
<evidence type="ECO:0000256" key="2">
    <source>
        <dbReference type="ARBA" id="ARBA00006005"/>
    </source>
</evidence>
<dbReference type="FunFam" id="1.20.1060.20:FF:000003">
    <property type="entry name" value="Structural maintenance of chromosomes 4"/>
    <property type="match status" value="1"/>
</dbReference>
<evidence type="ECO:0000256" key="4">
    <source>
        <dbReference type="ARBA" id="ARBA00022741"/>
    </source>
</evidence>
<keyword evidence="4" id="KW-0547">Nucleotide-binding</keyword>
<dbReference type="PANTHER" id="PTHR18937:SF172">
    <property type="entry name" value="STRUCTURAL MAINTENANCE OF CHROMOSOMES PROTEIN"/>
    <property type="match status" value="1"/>
</dbReference>
<dbReference type="Gene3D" id="1.20.5.170">
    <property type="match status" value="1"/>
</dbReference>
<accession>A0A835HLU1</accession>
<dbReference type="GO" id="GO:0051321">
    <property type="term" value="P:meiotic cell cycle"/>
    <property type="evidence" value="ECO:0007669"/>
    <property type="project" value="UniProtKB-KW"/>
</dbReference>
<dbReference type="Pfam" id="PF06470">
    <property type="entry name" value="SMC_hinge"/>
    <property type="match status" value="1"/>
</dbReference>
<evidence type="ECO:0000313" key="16">
    <source>
        <dbReference type="Proteomes" id="UP000631114"/>
    </source>
</evidence>
<comment type="subcellular location">
    <subcellularLocation>
        <location evidence="1 12">Nucleus</location>
    </subcellularLocation>
</comment>
<evidence type="ECO:0000256" key="5">
    <source>
        <dbReference type="ARBA" id="ARBA00022776"/>
    </source>
</evidence>
<dbReference type="GO" id="GO:0005524">
    <property type="term" value="F:ATP binding"/>
    <property type="evidence" value="ECO:0007669"/>
    <property type="project" value="UniProtKB-KW"/>
</dbReference>
<evidence type="ECO:0000256" key="11">
    <source>
        <dbReference type="ARBA" id="ARBA00023306"/>
    </source>
</evidence>
<dbReference type="FunFam" id="3.40.50.300:FF:000481">
    <property type="entry name" value="Structural maintenance of chromosomes 4"/>
    <property type="match status" value="1"/>
</dbReference>
<dbReference type="SUPFAM" id="SSF52540">
    <property type="entry name" value="P-loop containing nucleoside triphosphate hydrolases"/>
    <property type="match status" value="1"/>
</dbReference>
<reference evidence="15 16" key="1">
    <citation type="submission" date="2020-10" db="EMBL/GenBank/DDBJ databases">
        <title>The Coptis chinensis genome and diversification of protoberbering-type alkaloids.</title>
        <authorList>
            <person name="Wang B."/>
            <person name="Shu S."/>
            <person name="Song C."/>
            <person name="Liu Y."/>
        </authorList>
    </citation>
    <scope>NUCLEOTIDE SEQUENCE [LARGE SCALE GENOMIC DNA]</scope>
    <source>
        <strain evidence="15">HL-2020</strain>
        <tissue evidence="15">Leaf</tissue>
    </source>
</reference>
<protein>
    <recommendedName>
        <fullName evidence="12">Structural maintenance of chromosomes protein</fullName>
    </recommendedName>
</protein>
<evidence type="ECO:0000256" key="7">
    <source>
        <dbReference type="ARBA" id="ARBA00023054"/>
    </source>
</evidence>
<feature type="coiled-coil region" evidence="13">
    <location>
        <begin position="688"/>
        <end position="722"/>
    </location>
</feature>
<keyword evidence="3" id="KW-0132">Cell division</keyword>
<name>A0A835HLU1_9MAGN</name>
<dbReference type="GO" id="GO:0051301">
    <property type="term" value="P:cell division"/>
    <property type="evidence" value="ECO:0007669"/>
    <property type="project" value="UniProtKB-KW"/>
</dbReference>
<evidence type="ECO:0000256" key="12">
    <source>
        <dbReference type="PIRNR" id="PIRNR005719"/>
    </source>
</evidence>